<proteinExistence type="predicted"/>
<dbReference type="RefSeq" id="WP_207330446.1">
    <property type="nucleotide sequence ID" value="NZ_JAFMYW010000005.1"/>
</dbReference>
<dbReference type="Pfam" id="PF14128">
    <property type="entry name" value="DUF4295"/>
    <property type="match status" value="1"/>
</dbReference>
<keyword evidence="2" id="KW-1185">Reference proteome</keyword>
<accession>A0ABS3JKG3</accession>
<reference evidence="1 2" key="1">
    <citation type="submission" date="2021-03" db="EMBL/GenBank/DDBJ databases">
        <title>Fibrella sp. HMF5405 genome sequencing and assembly.</title>
        <authorList>
            <person name="Kang H."/>
            <person name="Kim H."/>
            <person name="Bae S."/>
            <person name="Joh K."/>
        </authorList>
    </citation>
    <scope>NUCLEOTIDE SEQUENCE [LARGE SCALE GENOMIC DNA]</scope>
    <source>
        <strain evidence="1 2">HMF5405</strain>
    </source>
</reference>
<comment type="caution">
    <text evidence="1">The sequence shown here is derived from an EMBL/GenBank/DDBJ whole genome shotgun (WGS) entry which is preliminary data.</text>
</comment>
<dbReference type="InterPro" id="IPR025379">
    <property type="entry name" value="DUF4295"/>
</dbReference>
<protein>
    <submittedName>
        <fullName evidence="1">DUF4295 domain-containing protein</fullName>
    </submittedName>
</protein>
<organism evidence="1 2">
    <name type="scientific">Fibrella forsythiae</name>
    <dbReference type="NCBI Taxonomy" id="2817061"/>
    <lineage>
        <taxon>Bacteria</taxon>
        <taxon>Pseudomonadati</taxon>
        <taxon>Bacteroidota</taxon>
        <taxon>Cytophagia</taxon>
        <taxon>Cytophagales</taxon>
        <taxon>Spirosomataceae</taxon>
        <taxon>Fibrella</taxon>
    </lineage>
</organism>
<dbReference type="EMBL" id="JAFMYW010000005">
    <property type="protein sequence ID" value="MBO0950498.1"/>
    <property type="molecule type" value="Genomic_DNA"/>
</dbReference>
<evidence type="ECO:0000313" key="1">
    <source>
        <dbReference type="EMBL" id="MBO0950498.1"/>
    </source>
</evidence>
<evidence type="ECO:0000313" key="2">
    <source>
        <dbReference type="Proteomes" id="UP000664628"/>
    </source>
</evidence>
<dbReference type="Proteomes" id="UP000664628">
    <property type="component" value="Unassembled WGS sequence"/>
</dbReference>
<name>A0ABS3JKG3_9BACT</name>
<sequence length="51" mass="5584">MAKKVVATLKTKDNGKAYAKVIRAVKSPKTGAYTFKEEMVLIDDVQNALKA</sequence>
<gene>
    <name evidence="1" type="ORF">J2I46_18015</name>
</gene>